<protein>
    <recommendedName>
        <fullName evidence="1">3'-phosphate/5'-hydroxy nucleic acid ligase</fullName>
        <ecNumber evidence="1">6.5.1.8</ecNumber>
    </recommendedName>
</protein>
<feature type="binding site" evidence="11">
    <location>
        <position position="72"/>
    </location>
    <ligand>
        <name>Mn(2+)</name>
        <dbReference type="ChEBI" id="CHEBI:29035"/>
        <label>1</label>
    </ligand>
</feature>
<dbReference type="GO" id="GO:0005525">
    <property type="term" value="F:GTP binding"/>
    <property type="evidence" value="ECO:0007669"/>
    <property type="project" value="UniProtKB-KW"/>
</dbReference>
<dbReference type="EMBL" id="DWZA01000101">
    <property type="protein sequence ID" value="HJA72272.1"/>
    <property type="molecule type" value="Genomic_DNA"/>
</dbReference>
<reference evidence="12" key="1">
    <citation type="journal article" date="2021" name="PeerJ">
        <title>Extensive microbial diversity within the chicken gut microbiome revealed by metagenomics and culture.</title>
        <authorList>
            <person name="Gilroy R."/>
            <person name="Ravi A."/>
            <person name="Getino M."/>
            <person name="Pursley I."/>
            <person name="Horton D.L."/>
            <person name="Alikhan N.F."/>
            <person name="Baker D."/>
            <person name="Gharbi K."/>
            <person name="Hall N."/>
            <person name="Watson M."/>
            <person name="Adriaenssens E.M."/>
            <person name="Foster-Nyarko E."/>
            <person name="Jarju S."/>
            <person name="Secka A."/>
            <person name="Antonio M."/>
            <person name="Oren A."/>
            <person name="Chaudhuri R.R."/>
            <person name="La Ragione R."/>
            <person name="Hildebrand F."/>
            <person name="Pallen M.J."/>
        </authorList>
    </citation>
    <scope>NUCLEOTIDE SEQUENCE</scope>
    <source>
        <strain evidence="12">CHK178-16964</strain>
    </source>
</reference>
<dbReference type="Proteomes" id="UP000823900">
    <property type="component" value="Unassembled WGS sequence"/>
</dbReference>
<evidence type="ECO:0000256" key="3">
    <source>
        <dbReference type="ARBA" id="ARBA00022723"/>
    </source>
</evidence>
<keyword evidence="4 10" id="KW-0547">Nucleotide-binding</keyword>
<feature type="active site" description="GMP-histidine intermediate" evidence="9">
    <location>
        <position position="296"/>
    </location>
</feature>
<dbReference type="PANTHER" id="PTHR43749:SF2">
    <property type="entry name" value="RNA-SPLICING LIGASE RTCB"/>
    <property type="match status" value="1"/>
</dbReference>
<dbReference type="GO" id="GO:0030145">
    <property type="term" value="F:manganese ion binding"/>
    <property type="evidence" value="ECO:0007669"/>
    <property type="project" value="TreeGrafter"/>
</dbReference>
<dbReference type="InterPro" id="IPR036025">
    <property type="entry name" value="RtcB-like_sf"/>
</dbReference>
<keyword evidence="7 11" id="KW-0464">Manganese</keyword>
<keyword evidence="2" id="KW-0436">Ligase</keyword>
<dbReference type="GO" id="GO:0170057">
    <property type="term" value="F:RNA ligase (GTP) activity"/>
    <property type="evidence" value="ECO:0007669"/>
    <property type="project" value="UniProtKB-EC"/>
</dbReference>
<dbReference type="PANTHER" id="PTHR43749">
    <property type="entry name" value="RNA-SPLICING LIGASE RTCB"/>
    <property type="match status" value="1"/>
</dbReference>
<keyword evidence="3 11" id="KW-0479">Metal-binding</keyword>
<keyword evidence="6 10" id="KW-0342">GTP-binding</keyword>
<feature type="binding site" evidence="10">
    <location>
        <begin position="244"/>
        <end position="245"/>
    </location>
    <ligand>
        <name>GMP</name>
        <dbReference type="ChEBI" id="CHEBI:58115"/>
    </ligand>
</feature>
<evidence type="ECO:0000256" key="8">
    <source>
        <dbReference type="ARBA" id="ARBA00047746"/>
    </source>
</evidence>
<dbReference type="SUPFAM" id="SSF103365">
    <property type="entry name" value="Hypothetical protein PH1602"/>
    <property type="match status" value="1"/>
</dbReference>
<evidence type="ECO:0000313" key="12">
    <source>
        <dbReference type="EMBL" id="HJA72272.1"/>
    </source>
</evidence>
<comment type="cofactor">
    <cofactor evidence="11">
        <name>Mn(2+)</name>
        <dbReference type="ChEBI" id="CHEBI:29035"/>
    </cofactor>
    <text evidence="11">Binds 2 manganese ions per subunit.</text>
</comment>
<name>A0A9D2HK04_9FIRM</name>
<dbReference type="GO" id="GO:0042245">
    <property type="term" value="P:RNA repair"/>
    <property type="evidence" value="ECO:0007669"/>
    <property type="project" value="UniProtKB-KW"/>
</dbReference>
<accession>A0A9D2HK04</accession>
<evidence type="ECO:0000256" key="1">
    <source>
        <dbReference type="ARBA" id="ARBA00012726"/>
    </source>
</evidence>
<dbReference type="InterPro" id="IPR001233">
    <property type="entry name" value="RtcB"/>
</dbReference>
<comment type="caution">
    <text evidence="12">The sequence shown here is derived from an EMBL/GenBank/DDBJ whole genome shotgun (WGS) entry which is preliminary data.</text>
</comment>
<comment type="catalytic activity">
    <reaction evidence="8">
        <text>a 3'-end 3'-phospho-ribonucleotide-RNA + a 5'-end dephospho-ribonucleoside-RNA + GTP = a ribonucleotidyl-ribonucleotide-RNA + GMP + diphosphate</text>
        <dbReference type="Rhea" id="RHEA:68076"/>
        <dbReference type="Rhea" id="RHEA-COMP:10463"/>
        <dbReference type="Rhea" id="RHEA-COMP:13936"/>
        <dbReference type="Rhea" id="RHEA-COMP:17355"/>
        <dbReference type="ChEBI" id="CHEBI:33019"/>
        <dbReference type="ChEBI" id="CHEBI:37565"/>
        <dbReference type="ChEBI" id="CHEBI:58115"/>
        <dbReference type="ChEBI" id="CHEBI:83062"/>
        <dbReference type="ChEBI" id="CHEBI:138284"/>
        <dbReference type="ChEBI" id="CHEBI:173118"/>
        <dbReference type="EC" id="6.5.1.8"/>
    </reaction>
</comment>
<dbReference type="Gene3D" id="3.90.1860.10">
    <property type="entry name" value="tRNA-splicing ligase RtcB"/>
    <property type="match status" value="1"/>
</dbReference>
<dbReference type="GO" id="GO:0006281">
    <property type="term" value="P:DNA repair"/>
    <property type="evidence" value="ECO:0007669"/>
    <property type="project" value="TreeGrafter"/>
</dbReference>
<feature type="binding site" evidence="10">
    <location>
        <begin position="296"/>
        <end position="299"/>
    </location>
    <ligand>
        <name>GMP</name>
        <dbReference type="ChEBI" id="CHEBI:58115"/>
    </ligand>
</feature>
<dbReference type="EC" id="6.5.1.8" evidence="1"/>
<evidence type="ECO:0000256" key="6">
    <source>
        <dbReference type="ARBA" id="ARBA00023134"/>
    </source>
</evidence>
<dbReference type="Pfam" id="PF01139">
    <property type="entry name" value="RtcB"/>
    <property type="match status" value="2"/>
</dbReference>
<dbReference type="InterPro" id="IPR052915">
    <property type="entry name" value="RtcB-like"/>
</dbReference>
<feature type="binding site" evidence="10">
    <location>
        <begin position="144"/>
        <end position="148"/>
    </location>
    <ligand>
        <name>GMP</name>
        <dbReference type="ChEBI" id="CHEBI:58115"/>
    </ligand>
</feature>
<proteinExistence type="predicted"/>
<feature type="binding site" evidence="11">
    <location>
        <position position="244"/>
    </location>
    <ligand>
        <name>Mn(2+)</name>
        <dbReference type="ChEBI" id="CHEBI:29035"/>
        <label>2</label>
    </ligand>
</feature>
<sequence length="371" mass="41746">MKTIDGIYTSAKIFTDTIEDYALAQIRQLCDQKAFQGSKIRVMPDVHPGKIGTIGFTSTFKDTILPNVVGVDMGCGITLAKLKQKQAEFQKLDRVIRDQIPAGTQIRKKPHALGLTAELNKLRCFRHVQEEKAILSIGSLGGGNHFIEIDRDDEGAFYAAIHSGSRRLGQEVTEYYLRAGQKALKKMGENVPYELTYLKEQLLEDYLHDLEIVQKFAQLNRKAILDELVKGMKWKVEWDYSMPHNYAERLKQGGLIRKGAVSAKDGETVAIPINMRDGILLGIGRGNEEWNFSAPHGAGRILKRQEVGKRFTTAQFKKEMKGIYCTCMNKDTLDEAPFAYRSLDDILGMIGETVEIQKILKPVYNFKAGGR</sequence>
<evidence type="ECO:0000256" key="2">
    <source>
        <dbReference type="ARBA" id="ARBA00022598"/>
    </source>
</evidence>
<evidence type="ECO:0000313" key="13">
    <source>
        <dbReference type="Proteomes" id="UP000823900"/>
    </source>
</evidence>
<evidence type="ECO:0000256" key="4">
    <source>
        <dbReference type="ARBA" id="ARBA00022741"/>
    </source>
</evidence>
<organism evidence="12 13">
    <name type="scientific">Candidatus Lachnoclostridium stercoravium</name>
    <dbReference type="NCBI Taxonomy" id="2838633"/>
    <lineage>
        <taxon>Bacteria</taxon>
        <taxon>Bacillati</taxon>
        <taxon>Bacillota</taxon>
        <taxon>Clostridia</taxon>
        <taxon>Lachnospirales</taxon>
        <taxon>Lachnospiraceae</taxon>
    </lineage>
</organism>
<feature type="binding site" evidence="11">
    <location>
        <position position="145"/>
    </location>
    <ligand>
        <name>Mn(2+)</name>
        <dbReference type="ChEBI" id="CHEBI:29035"/>
        <label>1</label>
    </ligand>
</feature>
<feature type="binding site" evidence="11">
    <location>
        <position position="162"/>
    </location>
    <ligand>
        <name>Mn(2+)</name>
        <dbReference type="ChEBI" id="CHEBI:29035"/>
        <label>2</label>
    </ligand>
</feature>
<dbReference type="GO" id="GO:0003909">
    <property type="term" value="F:DNA ligase activity"/>
    <property type="evidence" value="ECO:0007669"/>
    <property type="project" value="TreeGrafter"/>
</dbReference>
<dbReference type="GO" id="GO:0006396">
    <property type="term" value="P:RNA processing"/>
    <property type="evidence" value="ECO:0007669"/>
    <property type="project" value="InterPro"/>
</dbReference>
<evidence type="ECO:0000256" key="7">
    <source>
        <dbReference type="ARBA" id="ARBA00023211"/>
    </source>
</evidence>
<feature type="binding site" evidence="10">
    <location>
        <begin position="272"/>
        <end position="275"/>
    </location>
    <ligand>
        <name>GMP</name>
        <dbReference type="ChEBI" id="CHEBI:58115"/>
    </ligand>
</feature>
<keyword evidence="5" id="KW-0692">RNA repair</keyword>
<evidence type="ECO:0000256" key="10">
    <source>
        <dbReference type="PIRSR" id="PIRSR601233-2"/>
    </source>
</evidence>
<evidence type="ECO:0000256" key="9">
    <source>
        <dbReference type="PIRSR" id="PIRSR601233-1"/>
    </source>
</evidence>
<evidence type="ECO:0000256" key="11">
    <source>
        <dbReference type="PIRSR" id="PIRSR601233-3"/>
    </source>
</evidence>
<evidence type="ECO:0000256" key="5">
    <source>
        <dbReference type="ARBA" id="ARBA00022800"/>
    </source>
</evidence>
<gene>
    <name evidence="12" type="ORF">IAA07_11985</name>
</gene>
<reference evidence="12" key="2">
    <citation type="submission" date="2021-04" db="EMBL/GenBank/DDBJ databases">
        <authorList>
            <person name="Gilroy R."/>
        </authorList>
    </citation>
    <scope>NUCLEOTIDE SEQUENCE</scope>
    <source>
        <strain evidence="12">CHK178-16964</strain>
    </source>
</reference>
<dbReference type="AlphaFoldDB" id="A0A9D2HK04"/>